<dbReference type="Proteomes" id="UP000219023">
    <property type="component" value="Unassembled WGS sequence"/>
</dbReference>
<accession>A0A285VBN9</accession>
<evidence type="ECO:0000313" key="2">
    <source>
        <dbReference type="EMBL" id="SOC51499.1"/>
    </source>
</evidence>
<proteinExistence type="predicted"/>
<evidence type="ECO:0000256" key="1">
    <source>
        <dbReference type="SAM" id="MobiDB-lite"/>
    </source>
</evidence>
<organism evidence="2 3">
    <name type="scientific">Chromohalobacter canadensis</name>
    <dbReference type="NCBI Taxonomy" id="141389"/>
    <lineage>
        <taxon>Bacteria</taxon>
        <taxon>Pseudomonadati</taxon>
        <taxon>Pseudomonadota</taxon>
        <taxon>Gammaproteobacteria</taxon>
        <taxon>Oceanospirillales</taxon>
        <taxon>Halomonadaceae</taxon>
        <taxon>Chromohalobacter</taxon>
    </lineage>
</organism>
<evidence type="ECO:0000313" key="3">
    <source>
        <dbReference type="Proteomes" id="UP000219023"/>
    </source>
</evidence>
<name>A0A285VBN9_9GAMM</name>
<dbReference type="AlphaFoldDB" id="A0A285VBN9"/>
<reference evidence="2 3" key="1">
    <citation type="submission" date="2017-08" db="EMBL/GenBank/DDBJ databases">
        <authorList>
            <person name="de Groot N.N."/>
        </authorList>
    </citation>
    <scope>NUCLEOTIDE SEQUENCE [LARGE SCALE GENOMIC DNA]</scope>
    <source>
        <strain evidence="2 3">USBA 855</strain>
    </source>
</reference>
<gene>
    <name evidence="2" type="ORF">SAMN05421509_101320</name>
</gene>
<feature type="region of interest" description="Disordered" evidence="1">
    <location>
        <begin position="1"/>
        <end position="23"/>
    </location>
</feature>
<protein>
    <submittedName>
        <fullName evidence="2">Uncharacterized protein</fullName>
    </submittedName>
</protein>
<dbReference type="RefSeq" id="WP_179702983.1">
    <property type="nucleotide sequence ID" value="NZ_JAJQJH010000002.1"/>
</dbReference>
<dbReference type="EMBL" id="OBQJ01000001">
    <property type="protein sequence ID" value="SOC51499.1"/>
    <property type="molecule type" value="Genomic_DNA"/>
</dbReference>
<sequence length="57" mass="6817">MHNEAQYRKSERDERSPDDRAEHEQALKVMYMPAMPPTGLFVWSKKTLQRLLEKVRS</sequence>